<comment type="caution">
    <text evidence="1">The sequence shown here is derived from an EMBL/GenBank/DDBJ whole genome shotgun (WGS) entry which is preliminary data.</text>
</comment>
<proteinExistence type="predicted"/>
<evidence type="ECO:0000313" key="2">
    <source>
        <dbReference type="Proteomes" id="UP000439780"/>
    </source>
</evidence>
<dbReference type="AlphaFoldDB" id="A0A845AKX0"/>
<dbReference type="EMBL" id="WTYA01000016">
    <property type="protein sequence ID" value="MXP30119.1"/>
    <property type="molecule type" value="Genomic_DNA"/>
</dbReference>
<gene>
    <name evidence="1" type="ORF">GRI58_15020</name>
</gene>
<reference evidence="1 2" key="1">
    <citation type="submission" date="2019-12" db="EMBL/GenBank/DDBJ databases">
        <title>Genomic-based taxomic classification of the family Erythrobacteraceae.</title>
        <authorList>
            <person name="Xu L."/>
        </authorList>
    </citation>
    <scope>NUCLEOTIDE SEQUENCE [LARGE SCALE GENOMIC DNA]</scope>
    <source>
        <strain evidence="1 2">KEMB 9005-328</strain>
    </source>
</reference>
<dbReference type="Proteomes" id="UP000439780">
    <property type="component" value="Unassembled WGS sequence"/>
</dbReference>
<evidence type="ECO:0000313" key="1">
    <source>
        <dbReference type="EMBL" id="MXP30119.1"/>
    </source>
</evidence>
<name>A0A845AKX0_9SPHN</name>
<accession>A0A845AKX0</accession>
<sequence length="114" mass="12449">MQVKIFLNDELIGTSFLDASDPPMGVASGKFDPASAYEPAAHAFEIDGDYNENGANLPFVIKAEEELVECAGAGIQDYSTSLGERHVEVLGIPYPEYEVRFSAYDSYKAYIGRS</sequence>
<keyword evidence="2" id="KW-1185">Reference proteome</keyword>
<organism evidence="1 2">
    <name type="scientific">Qipengyuania algicida</name>
    <dbReference type="NCBI Taxonomy" id="1836209"/>
    <lineage>
        <taxon>Bacteria</taxon>
        <taxon>Pseudomonadati</taxon>
        <taxon>Pseudomonadota</taxon>
        <taxon>Alphaproteobacteria</taxon>
        <taxon>Sphingomonadales</taxon>
        <taxon>Erythrobacteraceae</taxon>
        <taxon>Qipengyuania</taxon>
    </lineage>
</organism>
<protein>
    <submittedName>
        <fullName evidence="1">Uncharacterized protein</fullName>
    </submittedName>
</protein>
<dbReference type="OrthoDB" id="8079725at2"/>